<feature type="binding site" evidence="9">
    <location>
        <position position="260"/>
    </location>
    <ligand>
        <name>NADPH</name>
        <dbReference type="ChEBI" id="CHEBI:57783"/>
    </ligand>
</feature>
<keyword evidence="9" id="KW-0547">Nucleotide-binding</keyword>
<protein>
    <recommendedName>
        <fullName evidence="9">Glycerol-3-phosphate dehydrogenase [NAD(P)+]</fullName>
        <ecNumber evidence="9">1.1.1.94</ecNumber>
    </recommendedName>
    <alternativeName>
        <fullName evidence="9">NAD(P)(+)-dependent glycerol-3-phosphate dehydrogenase</fullName>
    </alternativeName>
    <alternativeName>
        <fullName evidence="9">NAD(P)H-dependent dihydroxyacetone-phosphate reductase</fullName>
    </alternativeName>
</protein>
<evidence type="ECO:0000256" key="4">
    <source>
        <dbReference type="ARBA" id="ARBA00023002"/>
    </source>
</evidence>
<reference evidence="17 18" key="2">
    <citation type="journal article" date="2012" name="PLoS ONE">
        <title>Genomic characterization of the taylorella genus.</title>
        <authorList>
            <person name="Hebert L."/>
            <person name="Moumen B."/>
            <person name="Pons N."/>
            <person name="Duquesne F."/>
            <person name="Breuil M.F."/>
            <person name="Goux D."/>
            <person name="Batto J.M."/>
            <person name="Laugier C."/>
            <person name="Renault P."/>
            <person name="Petry S."/>
        </authorList>
    </citation>
    <scope>NUCLEOTIDE SEQUENCE [LARGE SCALE GENOMIC DNA]</scope>
    <source>
        <strain evidence="17 18">MCE3</strain>
    </source>
</reference>
<dbReference type="InterPro" id="IPR036291">
    <property type="entry name" value="NAD(P)-bd_dom_sf"/>
</dbReference>
<dbReference type="PRINTS" id="PR00077">
    <property type="entry name" value="GPDHDRGNASE"/>
</dbReference>
<evidence type="ECO:0000313" key="18">
    <source>
        <dbReference type="Proteomes" id="UP000009284"/>
    </source>
</evidence>
<dbReference type="PANTHER" id="PTHR11728:SF1">
    <property type="entry name" value="GLYCEROL-3-PHOSPHATE DEHYDROGENASE [NAD(+)] 2, CHLOROPLASTIC"/>
    <property type="match status" value="1"/>
</dbReference>
<dbReference type="eggNOG" id="COG0240">
    <property type="taxonomic scope" value="Bacteria"/>
</dbReference>
<keyword evidence="4 9" id="KW-0560">Oxidoreductase</keyword>
<organism evidence="17 18">
    <name type="scientific">Taylorella asinigenitalis (strain MCE3)</name>
    <dbReference type="NCBI Taxonomy" id="1008459"/>
    <lineage>
        <taxon>Bacteria</taxon>
        <taxon>Pseudomonadati</taxon>
        <taxon>Pseudomonadota</taxon>
        <taxon>Betaproteobacteria</taxon>
        <taxon>Burkholderiales</taxon>
        <taxon>Alcaligenaceae</taxon>
        <taxon>Taylorella</taxon>
    </lineage>
</organism>
<dbReference type="PROSITE" id="PS00957">
    <property type="entry name" value="NAD_G3PDH"/>
    <property type="match status" value="1"/>
</dbReference>
<keyword evidence="9" id="KW-0963">Cytoplasm</keyword>
<dbReference type="FunFam" id="1.10.1040.10:FF:000001">
    <property type="entry name" value="Glycerol-3-phosphate dehydrogenase [NAD(P)+]"/>
    <property type="match status" value="1"/>
</dbReference>
<dbReference type="Gene3D" id="1.10.1040.10">
    <property type="entry name" value="N-(1-d-carboxylethyl)-l-norvaline Dehydrogenase, domain 2"/>
    <property type="match status" value="1"/>
</dbReference>
<comment type="subcellular location">
    <subcellularLocation>
        <location evidence="9">Cytoplasm</location>
    </subcellularLocation>
</comment>
<feature type="binding site" evidence="9">
    <location>
        <position position="261"/>
    </location>
    <ligand>
        <name>sn-glycerol 3-phosphate</name>
        <dbReference type="ChEBI" id="CHEBI:57597"/>
    </ligand>
</feature>
<dbReference type="InterPro" id="IPR006109">
    <property type="entry name" value="G3P_DH_NAD-dep_C"/>
</dbReference>
<evidence type="ECO:0000256" key="9">
    <source>
        <dbReference type="HAMAP-Rule" id="MF_00394"/>
    </source>
</evidence>
<comment type="catalytic activity">
    <reaction evidence="9">
        <text>sn-glycerol 3-phosphate + NAD(+) = dihydroxyacetone phosphate + NADH + H(+)</text>
        <dbReference type="Rhea" id="RHEA:11092"/>
        <dbReference type="ChEBI" id="CHEBI:15378"/>
        <dbReference type="ChEBI" id="CHEBI:57540"/>
        <dbReference type="ChEBI" id="CHEBI:57597"/>
        <dbReference type="ChEBI" id="CHEBI:57642"/>
        <dbReference type="ChEBI" id="CHEBI:57945"/>
        <dbReference type="EC" id="1.1.1.94"/>
    </reaction>
</comment>
<dbReference type="AlphaFoldDB" id="G4QDB3"/>
<dbReference type="EMBL" id="CP003059">
    <property type="protein sequence ID" value="AEP35930.1"/>
    <property type="molecule type" value="Genomic_DNA"/>
</dbReference>
<keyword evidence="6 9" id="KW-0443">Lipid metabolism</keyword>
<evidence type="ECO:0000256" key="3">
    <source>
        <dbReference type="ARBA" id="ARBA00022857"/>
    </source>
</evidence>
<dbReference type="GO" id="GO:0141153">
    <property type="term" value="F:glycerol-3-phosphate dehydrogenase (NADP+) activity"/>
    <property type="evidence" value="ECO:0007669"/>
    <property type="project" value="RHEA"/>
</dbReference>
<feature type="binding site" evidence="12">
    <location>
        <position position="145"/>
    </location>
    <ligand>
        <name>NAD(+)</name>
        <dbReference type="ChEBI" id="CHEBI:57540"/>
    </ligand>
</feature>
<comment type="function">
    <text evidence="9">Catalyzes the reduction of the glycolytic intermediate dihydroxyacetone phosphate (DHAP) to sn-glycerol 3-phosphate (G3P), the key precursor for phospholipid synthesis.</text>
</comment>
<dbReference type="SUPFAM" id="SSF48179">
    <property type="entry name" value="6-phosphogluconate dehydrogenase C-terminal domain-like"/>
    <property type="match status" value="1"/>
</dbReference>
<keyword evidence="7 9" id="KW-0594">Phospholipid biosynthesis</keyword>
<dbReference type="UniPathway" id="UPA00940"/>
<comment type="catalytic activity">
    <reaction evidence="9 14">
        <text>sn-glycerol 3-phosphate + NADP(+) = dihydroxyacetone phosphate + NADPH + H(+)</text>
        <dbReference type="Rhea" id="RHEA:11096"/>
        <dbReference type="ChEBI" id="CHEBI:15378"/>
        <dbReference type="ChEBI" id="CHEBI:57597"/>
        <dbReference type="ChEBI" id="CHEBI:57642"/>
        <dbReference type="ChEBI" id="CHEBI:57783"/>
        <dbReference type="ChEBI" id="CHEBI:58349"/>
        <dbReference type="EC" id="1.1.1.94"/>
    </reaction>
</comment>
<dbReference type="GO" id="GO:0005975">
    <property type="term" value="P:carbohydrate metabolic process"/>
    <property type="evidence" value="ECO:0007669"/>
    <property type="project" value="InterPro"/>
</dbReference>
<dbReference type="NCBIfam" id="NF000940">
    <property type="entry name" value="PRK00094.1-2"/>
    <property type="match status" value="1"/>
</dbReference>
<comment type="similarity">
    <text evidence="1 9 13">Belongs to the NAD-dependent glycerol-3-phosphate dehydrogenase family.</text>
</comment>
<feature type="binding site" evidence="9">
    <location>
        <position position="13"/>
    </location>
    <ligand>
        <name>NADPH</name>
        <dbReference type="ChEBI" id="CHEBI:57783"/>
    </ligand>
</feature>
<evidence type="ECO:0000256" key="8">
    <source>
        <dbReference type="ARBA" id="ARBA00023264"/>
    </source>
</evidence>
<feature type="binding site" evidence="9">
    <location>
        <position position="259"/>
    </location>
    <ligand>
        <name>sn-glycerol 3-phosphate</name>
        <dbReference type="ChEBI" id="CHEBI:57597"/>
    </ligand>
</feature>
<evidence type="ECO:0000256" key="13">
    <source>
        <dbReference type="RuleBase" id="RU000437"/>
    </source>
</evidence>
<feature type="binding site" evidence="9">
    <location>
        <position position="50"/>
    </location>
    <ligand>
        <name>NADPH</name>
        <dbReference type="ChEBI" id="CHEBI:57783"/>
    </ligand>
</feature>
<feature type="active site" description="Proton acceptor" evidence="9 10">
    <location>
        <position position="196"/>
    </location>
</feature>
<feature type="binding site" evidence="9">
    <location>
        <position position="113"/>
    </location>
    <ligand>
        <name>sn-glycerol 3-phosphate</name>
        <dbReference type="ChEBI" id="CHEBI:57597"/>
    </ligand>
</feature>
<comment type="caution">
    <text evidence="9">Lacks conserved residue(s) required for the propagation of feature annotation.</text>
</comment>
<evidence type="ECO:0000256" key="7">
    <source>
        <dbReference type="ARBA" id="ARBA00023209"/>
    </source>
</evidence>
<dbReference type="EC" id="1.1.1.94" evidence="9"/>
<feature type="binding site" evidence="9">
    <location>
        <position position="143"/>
    </location>
    <ligand>
        <name>sn-glycerol 3-phosphate</name>
        <dbReference type="ChEBI" id="CHEBI:57597"/>
    </ligand>
</feature>
<feature type="binding site" evidence="9">
    <location>
        <position position="285"/>
    </location>
    <ligand>
        <name>NADPH</name>
        <dbReference type="ChEBI" id="CHEBI:57783"/>
    </ligand>
</feature>
<dbReference type="GO" id="GO:0046168">
    <property type="term" value="P:glycerol-3-phosphate catabolic process"/>
    <property type="evidence" value="ECO:0007669"/>
    <property type="project" value="InterPro"/>
</dbReference>
<reference key="1">
    <citation type="submission" date="2011-09" db="EMBL/GenBank/DDBJ databases">
        <title>Genomic characterization of the Taylorella genus.</title>
        <authorList>
            <person name="Hebert L."/>
            <person name="Moumen B."/>
            <person name="Pons N."/>
            <person name="Duquesne F."/>
            <person name="Breuil M.-F."/>
            <person name="Goux D."/>
            <person name="Batto J.-M."/>
            <person name="Renault P."/>
            <person name="Laugier C."/>
            <person name="Petry S."/>
        </authorList>
    </citation>
    <scope>NUCLEOTIDE SEQUENCE</scope>
    <source>
        <strain>MCE3</strain>
    </source>
</reference>
<dbReference type="Pfam" id="PF07479">
    <property type="entry name" value="NAD_Gly3P_dh_C"/>
    <property type="match status" value="1"/>
</dbReference>
<evidence type="ECO:0000256" key="1">
    <source>
        <dbReference type="ARBA" id="ARBA00011009"/>
    </source>
</evidence>
<dbReference type="GO" id="GO:0005829">
    <property type="term" value="C:cytosol"/>
    <property type="evidence" value="ECO:0007669"/>
    <property type="project" value="TreeGrafter"/>
</dbReference>
<evidence type="ECO:0000313" key="17">
    <source>
        <dbReference type="EMBL" id="AEP35930.1"/>
    </source>
</evidence>
<name>G4QDB3_TAYAM</name>
<evidence type="ECO:0000256" key="12">
    <source>
        <dbReference type="PIRSR" id="PIRSR000114-3"/>
    </source>
</evidence>
<dbReference type="KEGG" id="tas:TASI_0139"/>
<evidence type="ECO:0000256" key="6">
    <source>
        <dbReference type="ARBA" id="ARBA00023098"/>
    </source>
</evidence>
<keyword evidence="3 9" id="KW-0521">NADP</keyword>
<feature type="binding site" evidence="11">
    <location>
        <begin position="260"/>
        <end position="261"/>
    </location>
    <ligand>
        <name>substrate</name>
    </ligand>
</feature>
<keyword evidence="2 9" id="KW-0444">Lipid biosynthesis</keyword>
<feature type="binding site" evidence="9">
    <location>
        <position position="260"/>
    </location>
    <ligand>
        <name>sn-glycerol 3-phosphate</name>
        <dbReference type="ChEBI" id="CHEBI:57597"/>
    </ligand>
</feature>
<feature type="binding site" evidence="11">
    <location>
        <position position="113"/>
    </location>
    <ligand>
        <name>substrate</name>
    </ligand>
</feature>
<feature type="binding site" evidence="9">
    <location>
        <position position="196"/>
    </location>
    <ligand>
        <name>sn-glycerol 3-phosphate</name>
        <dbReference type="ChEBI" id="CHEBI:57597"/>
    </ligand>
</feature>
<evidence type="ECO:0000256" key="5">
    <source>
        <dbReference type="ARBA" id="ARBA00023027"/>
    </source>
</evidence>
<keyword evidence="5 9" id="KW-0520">NAD</keyword>
<keyword evidence="8 9" id="KW-1208">Phospholipid metabolism</keyword>
<dbReference type="PANTHER" id="PTHR11728">
    <property type="entry name" value="GLYCEROL-3-PHOSPHATE DEHYDROGENASE"/>
    <property type="match status" value="1"/>
</dbReference>
<feature type="binding site" evidence="9">
    <location>
        <position position="145"/>
    </location>
    <ligand>
        <name>NADPH</name>
        <dbReference type="ChEBI" id="CHEBI:57783"/>
    </ligand>
</feature>
<dbReference type="GO" id="GO:0046167">
    <property type="term" value="P:glycerol-3-phosphate biosynthetic process"/>
    <property type="evidence" value="ECO:0007669"/>
    <property type="project" value="UniProtKB-UniRule"/>
</dbReference>
<accession>G4QDB3</accession>
<dbReference type="InterPro" id="IPR006168">
    <property type="entry name" value="G3P_DH_NAD-dep"/>
</dbReference>
<keyword evidence="18" id="KW-1185">Reference proteome</keyword>
<feature type="domain" description="Glycerol-3-phosphate dehydrogenase NAD-dependent N-terminal" evidence="15">
    <location>
        <begin position="8"/>
        <end position="161"/>
    </location>
</feature>
<dbReference type="Pfam" id="PF01210">
    <property type="entry name" value="NAD_Gly3P_dh_N"/>
    <property type="match status" value="1"/>
</dbReference>
<dbReference type="PIRSF" id="PIRSF000114">
    <property type="entry name" value="Glycerol-3-P_dh"/>
    <property type="match status" value="1"/>
</dbReference>
<evidence type="ECO:0000259" key="16">
    <source>
        <dbReference type="Pfam" id="PF07479"/>
    </source>
</evidence>
<proteinExistence type="inferred from homology"/>
<dbReference type="InterPro" id="IPR013328">
    <property type="entry name" value="6PGD_dom2"/>
</dbReference>
<feature type="binding site" evidence="12">
    <location>
        <begin position="10"/>
        <end position="15"/>
    </location>
    <ligand>
        <name>NAD(+)</name>
        <dbReference type="ChEBI" id="CHEBI:57540"/>
    </ligand>
</feature>
<dbReference type="HAMAP" id="MF_00394">
    <property type="entry name" value="NAD_Glyc3P_dehydrog"/>
    <property type="match status" value="1"/>
</dbReference>
<evidence type="ECO:0000256" key="10">
    <source>
        <dbReference type="PIRSR" id="PIRSR000114-1"/>
    </source>
</evidence>
<dbReference type="RefSeq" id="WP_014110829.1">
    <property type="nucleotide sequence ID" value="NC_016043.1"/>
</dbReference>
<feature type="binding site" evidence="9">
    <location>
        <position position="249"/>
    </location>
    <ligand>
        <name>sn-glycerol 3-phosphate</name>
        <dbReference type="ChEBI" id="CHEBI:57597"/>
    </ligand>
</feature>
<dbReference type="HOGENOM" id="CLU_033449_0_2_4"/>
<sequence>MSSYKTLVIGAGSWGTALATLASLKGDVLLWSRDCAQVEVINATHKNPNYLSEFEIPQRVVGTCSYEQARDFLRASPDEAFVIFALPVAGMRDGVKAWSEWLAEDVPIVWTCKGFESDTGMLAHEIIATQSKFQEVGVLSGPSFAKEVIQGLPVALTVATSSDIVVERVTNVLHNGSCRVYGSGDMVGVEVGGALKNIIAIACGISDGLGLGHNARAALITRGLTEMSRLGVAMGAMLSTFYGLTGMGDLVLTATGDLSRNRQVGLAIARGRSLEDILSSGLTAEGVRCAQITLAKAGEMAVALPITEAVCDVLFKGVKPEDAVRSLLVRDAKAE</sequence>
<feature type="binding site" evidence="12">
    <location>
        <position position="260"/>
    </location>
    <ligand>
        <name>NAD(+)</name>
        <dbReference type="ChEBI" id="CHEBI:57540"/>
    </ligand>
</feature>
<dbReference type="STRING" id="1008459.TASI_0139"/>
<feature type="binding site" evidence="9">
    <location>
        <position position="113"/>
    </location>
    <ligand>
        <name>NADPH</name>
        <dbReference type="ChEBI" id="CHEBI:57783"/>
    </ligand>
</feature>
<feature type="binding site" evidence="9">
    <location>
        <position position="141"/>
    </location>
    <ligand>
        <name>sn-glycerol 3-phosphate</name>
        <dbReference type="ChEBI" id="CHEBI:57597"/>
    </ligand>
</feature>
<dbReference type="SUPFAM" id="SSF51735">
    <property type="entry name" value="NAD(P)-binding Rossmann-fold domains"/>
    <property type="match status" value="1"/>
</dbReference>
<comment type="pathway">
    <text evidence="9">Membrane lipid metabolism; glycerophospholipid metabolism.</text>
</comment>
<dbReference type="Gene3D" id="3.40.50.720">
    <property type="entry name" value="NAD(P)-binding Rossmann-like Domain"/>
    <property type="match status" value="1"/>
</dbReference>
<gene>
    <name evidence="9" type="primary">gpsA</name>
    <name evidence="17" type="ordered locus">TASI_0139</name>
</gene>
<dbReference type="OrthoDB" id="9812273at2"/>
<feature type="domain" description="Glycerol-3-phosphate dehydrogenase NAD-dependent C-terminal" evidence="16">
    <location>
        <begin position="185"/>
        <end position="324"/>
    </location>
</feature>
<dbReference type="InterPro" id="IPR008927">
    <property type="entry name" value="6-PGluconate_DH-like_C_sf"/>
</dbReference>
<dbReference type="GO" id="GO:0008654">
    <property type="term" value="P:phospholipid biosynthetic process"/>
    <property type="evidence" value="ECO:0007669"/>
    <property type="project" value="UniProtKB-KW"/>
</dbReference>
<dbReference type="GO" id="GO:0006650">
    <property type="term" value="P:glycerophospholipid metabolic process"/>
    <property type="evidence" value="ECO:0007669"/>
    <property type="project" value="UniProtKB-UniRule"/>
</dbReference>
<dbReference type="GO" id="GO:0051287">
    <property type="term" value="F:NAD binding"/>
    <property type="evidence" value="ECO:0007669"/>
    <property type="project" value="InterPro"/>
</dbReference>
<feature type="binding site" evidence="9">
    <location>
        <position position="33"/>
    </location>
    <ligand>
        <name>NADPH</name>
        <dbReference type="ChEBI" id="CHEBI:57783"/>
    </ligand>
</feature>
<evidence type="ECO:0000259" key="15">
    <source>
        <dbReference type="Pfam" id="PF01210"/>
    </source>
</evidence>
<feature type="binding site" evidence="9">
    <location>
        <position position="14"/>
    </location>
    <ligand>
        <name>NADPH</name>
        <dbReference type="ChEBI" id="CHEBI:57783"/>
    </ligand>
</feature>
<dbReference type="InterPro" id="IPR011128">
    <property type="entry name" value="G3P_DH_NAD-dep_N"/>
</dbReference>
<evidence type="ECO:0000256" key="14">
    <source>
        <dbReference type="RuleBase" id="RU000439"/>
    </source>
</evidence>
<dbReference type="Proteomes" id="UP000009284">
    <property type="component" value="Chromosome"/>
</dbReference>
<evidence type="ECO:0000256" key="11">
    <source>
        <dbReference type="PIRSR" id="PIRSR000114-2"/>
    </source>
</evidence>
<dbReference type="GO" id="GO:0141152">
    <property type="term" value="F:glycerol-3-phosphate dehydrogenase (NAD+) activity"/>
    <property type="evidence" value="ECO:0007669"/>
    <property type="project" value="RHEA"/>
</dbReference>
<dbReference type="NCBIfam" id="NF000942">
    <property type="entry name" value="PRK00094.1-4"/>
    <property type="match status" value="1"/>
</dbReference>
<evidence type="ECO:0000256" key="2">
    <source>
        <dbReference type="ARBA" id="ARBA00022516"/>
    </source>
</evidence>